<evidence type="ECO:0000259" key="5">
    <source>
        <dbReference type="Pfam" id="PF16925"/>
    </source>
</evidence>
<evidence type="ECO:0000256" key="2">
    <source>
        <dbReference type="ARBA" id="ARBA00023125"/>
    </source>
</evidence>
<dbReference type="PANTHER" id="PTHR47506:SF1">
    <property type="entry name" value="HTH-TYPE TRANSCRIPTIONAL REGULATOR YJDC"/>
    <property type="match status" value="1"/>
</dbReference>
<dbReference type="EMBL" id="WWEO01000043">
    <property type="protein sequence ID" value="NCD70849.1"/>
    <property type="molecule type" value="Genomic_DNA"/>
</dbReference>
<dbReference type="GO" id="GO:0003677">
    <property type="term" value="F:DNA binding"/>
    <property type="evidence" value="ECO:0007669"/>
    <property type="project" value="UniProtKB-KW"/>
</dbReference>
<proteinExistence type="predicted"/>
<evidence type="ECO:0000313" key="6">
    <source>
        <dbReference type="EMBL" id="NCD70849.1"/>
    </source>
</evidence>
<dbReference type="InterPro" id="IPR009057">
    <property type="entry name" value="Homeodomain-like_sf"/>
</dbReference>
<organism evidence="6 7">
    <name type="scientific">Mucilaginibacter agri</name>
    <dbReference type="NCBI Taxonomy" id="2695265"/>
    <lineage>
        <taxon>Bacteria</taxon>
        <taxon>Pseudomonadati</taxon>
        <taxon>Bacteroidota</taxon>
        <taxon>Sphingobacteriia</taxon>
        <taxon>Sphingobacteriales</taxon>
        <taxon>Sphingobacteriaceae</taxon>
        <taxon>Mucilaginibacter</taxon>
    </lineage>
</organism>
<dbReference type="Gene3D" id="1.10.357.10">
    <property type="entry name" value="Tetracycline Repressor, domain 2"/>
    <property type="match status" value="1"/>
</dbReference>
<keyword evidence="1" id="KW-0805">Transcription regulation</keyword>
<dbReference type="SUPFAM" id="SSF46689">
    <property type="entry name" value="Homeodomain-like"/>
    <property type="match status" value="1"/>
</dbReference>
<reference evidence="6" key="2">
    <citation type="submission" date="2020-10" db="EMBL/GenBank/DDBJ databases">
        <title>Mucilaginibacter sp. nov., isolated from soil.</title>
        <authorList>
            <person name="Jeon C.O."/>
        </authorList>
    </citation>
    <scope>NUCLEOTIDE SEQUENCE</scope>
    <source>
        <strain evidence="6">R11</strain>
    </source>
</reference>
<keyword evidence="2" id="KW-0238">DNA-binding</keyword>
<dbReference type="SUPFAM" id="SSF48498">
    <property type="entry name" value="Tetracyclin repressor-like, C-terminal domain"/>
    <property type="match status" value="1"/>
</dbReference>
<keyword evidence="3" id="KW-0804">Transcription</keyword>
<dbReference type="Pfam" id="PF16925">
    <property type="entry name" value="TetR_C_13"/>
    <property type="match status" value="1"/>
</dbReference>
<evidence type="ECO:0000259" key="4">
    <source>
        <dbReference type="Pfam" id="PF00440"/>
    </source>
</evidence>
<name>A0A965ZGX1_9SPHI</name>
<dbReference type="InterPro" id="IPR036271">
    <property type="entry name" value="Tet_transcr_reg_TetR-rel_C_sf"/>
</dbReference>
<evidence type="ECO:0000256" key="3">
    <source>
        <dbReference type="ARBA" id="ARBA00023163"/>
    </source>
</evidence>
<dbReference type="Pfam" id="PF00440">
    <property type="entry name" value="TetR_N"/>
    <property type="match status" value="1"/>
</dbReference>
<dbReference type="InterPro" id="IPR011075">
    <property type="entry name" value="TetR_C"/>
</dbReference>
<dbReference type="Gene3D" id="1.10.10.60">
    <property type="entry name" value="Homeodomain-like"/>
    <property type="match status" value="1"/>
</dbReference>
<feature type="domain" description="HTH tetR-type" evidence="4">
    <location>
        <begin position="14"/>
        <end position="58"/>
    </location>
</feature>
<comment type="caution">
    <text evidence="6">The sequence shown here is derived from an EMBL/GenBank/DDBJ whole genome shotgun (WGS) entry which is preliminary data.</text>
</comment>
<feature type="domain" description="Tetracyclin repressor-like C-terminal" evidence="5">
    <location>
        <begin position="102"/>
        <end position="183"/>
    </location>
</feature>
<gene>
    <name evidence="6" type="ORF">GSY63_15905</name>
</gene>
<evidence type="ECO:0000256" key="1">
    <source>
        <dbReference type="ARBA" id="ARBA00023015"/>
    </source>
</evidence>
<evidence type="ECO:0000313" key="7">
    <source>
        <dbReference type="Proteomes" id="UP000638732"/>
    </source>
</evidence>
<dbReference type="Proteomes" id="UP000638732">
    <property type="component" value="Unassembled WGS sequence"/>
</dbReference>
<protein>
    <submittedName>
        <fullName evidence="6">TetR family transcriptional regulator</fullName>
    </submittedName>
</protein>
<dbReference type="InterPro" id="IPR001647">
    <property type="entry name" value="HTH_TetR"/>
</dbReference>
<dbReference type="RefSeq" id="WP_166586797.1">
    <property type="nucleotide sequence ID" value="NZ_WWEO01000043.1"/>
</dbReference>
<keyword evidence="7" id="KW-1185">Reference proteome</keyword>
<dbReference type="PANTHER" id="PTHR47506">
    <property type="entry name" value="TRANSCRIPTIONAL REGULATORY PROTEIN"/>
    <property type="match status" value="1"/>
</dbReference>
<reference evidence="6" key="1">
    <citation type="submission" date="2020-01" db="EMBL/GenBank/DDBJ databases">
        <authorList>
            <person name="Seo Y.L."/>
        </authorList>
    </citation>
    <scope>NUCLEOTIDE SEQUENCE</scope>
    <source>
        <strain evidence="6">R11</strain>
    </source>
</reference>
<dbReference type="AlphaFoldDB" id="A0A965ZGX1"/>
<sequence length="194" mass="21460">MAGRPKIFDEQEVINKAVEVFWNKGYEASSADELLAAMGIGKGSFYLSFKGGKKELFEKSLKQFADADLSAFRQKLAGSANPIQEIKDFFLGLLDAPAVRKAKGCYVGNGLMEMSTKDAHLKELTGRLLAGMEALFTETIRQAQQKGQLKTTEKPEVLGRYLLNLWNGINVTMRVHPGDDTLKDMIKLNLAVLT</sequence>
<accession>A0A965ZGX1</accession>